<keyword evidence="4" id="KW-1185">Reference proteome</keyword>
<evidence type="ECO:0000313" key="3">
    <source>
        <dbReference type="EnsemblPlants" id="KQK05842"/>
    </source>
</evidence>
<name>A0A0Q3QXF6_BRADI</name>
<dbReference type="Gramene" id="KQK05842">
    <property type="protein sequence ID" value="KQK05842"/>
    <property type="gene ID" value="BRADI_2g22875v3"/>
</dbReference>
<organism evidence="2">
    <name type="scientific">Brachypodium distachyon</name>
    <name type="common">Purple false brome</name>
    <name type="synonym">Trachynia distachya</name>
    <dbReference type="NCBI Taxonomy" id="15368"/>
    <lineage>
        <taxon>Eukaryota</taxon>
        <taxon>Viridiplantae</taxon>
        <taxon>Streptophyta</taxon>
        <taxon>Embryophyta</taxon>
        <taxon>Tracheophyta</taxon>
        <taxon>Spermatophyta</taxon>
        <taxon>Magnoliopsida</taxon>
        <taxon>Liliopsida</taxon>
        <taxon>Poales</taxon>
        <taxon>Poaceae</taxon>
        <taxon>BOP clade</taxon>
        <taxon>Pooideae</taxon>
        <taxon>Stipodae</taxon>
        <taxon>Brachypodieae</taxon>
        <taxon>Brachypodium</taxon>
    </lineage>
</organism>
<dbReference type="EMBL" id="CM000881">
    <property type="protein sequence ID" value="KQK05842.1"/>
    <property type="molecule type" value="Genomic_DNA"/>
</dbReference>
<dbReference type="Proteomes" id="UP000008810">
    <property type="component" value="Chromosome 2"/>
</dbReference>
<evidence type="ECO:0000313" key="2">
    <source>
        <dbReference type="EMBL" id="KQK05842.1"/>
    </source>
</evidence>
<dbReference type="AlphaFoldDB" id="A0A0Q3QXF6"/>
<dbReference type="InParanoid" id="A0A0Q3QXF6"/>
<feature type="region of interest" description="Disordered" evidence="1">
    <location>
        <begin position="1"/>
        <end position="120"/>
    </location>
</feature>
<dbReference type="EnsemblPlants" id="KQK05842">
    <property type="protein sequence ID" value="KQK05842"/>
    <property type="gene ID" value="BRADI_2g22875v3"/>
</dbReference>
<evidence type="ECO:0000256" key="1">
    <source>
        <dbReference type="SAM" id="MobiDB-lite"/>
    </source>
</evidence>
<reference evidence="3" key="3">
    <citation type="submission" date="2018-08" db="UniProtKB">
        <authorList>
            <consortium name="EnsemblPlants"/>
        </authorList>
    </citation>
    <scope>IDENTIFICATION</scope>
    <source>
        <strain evidence="3">cv. Bd21</strain>
    </source>
</reference>
<feature type="compositionally biased region" description="Pro residues" evidence="1">
    <location>
        <begin position="85"/>
        <end position="106"/>
    </location>
</feature>
<evidence type="ECO:0000313" key="4">
    <source>
        <dbReference type="Proteomes" id="UP000008810"/>
    </source>
</evidence>
<reference evidence="2" key="2">
    <citation type="submission" date="2017-06" db="EMBL/GenBank/DDBJ databases">
        <title>WGS assembly of Brachypodium distachyon.</title>
        <authorList>
            <consortium name="The International Brachypodium Initiative"/>
            <person name="Lucas S."/>
            <person name="Harmon-Smith M."/>
            <person name="Lail K."/>
            <person name="Tice H."/>
            <person name="Grimwood J."/>
            <person name="Bruce D."/>
            <person name="Barry K."/>
            <person name="Shu S."/>
            <person name="Lindquist E."/>
            <person name="Wang M."/>
            <person name="Pitluck S."/>
            <person name="Vogel J.P."/>
            <person name="Garvin D.F."/>
            <person name="Mockler T.C."/>
            <person name="Schmutz J."/>
            <person name="Rokhsar D."/>
            <person name="Bevan M.W."/>
        </authorList>
    </citation>
    <scope>NUCLEOTIDE SEQUENCE</scope>
    <source>
        <strain evidence="2">Bd21</strain>
    </source>
</reference>
<protein>
    <submittedName>
        <fullName evidence="2 3">Uncharacterized protein</fullName>
    </submittedName>
</protein>
<accession>A0A0Q3QXF6</accession>
<sequence>MRRIPRLAPPSFPSASIPSGRRLHPLPHDPHRPPSHHRSLPASQTSLQRPLLLIRATDPFVPPPPSRGRAGAADSLPPFCLPCDDAPPPPASSSSAPPPPPPPPPGEAGSSRRHPSPCTCCFQRRQVSGSQHRFHR</sequence>
<gene>
    <name evidence="2" type="ORF">BRADI_2g22875v3</name>
</gene>
<proteinExistence type="predicted"/>
<reference evidence="2 3" key="1">
    <citation type="journal article" date="2010" name="Nature">
        <title>Genome sequencing and analysis of the model grass Brachypodium distachyon.</title>
        <authorList>
            <consortium name="International Brachypodium Initiative"/>
        </authorList>
    </citation>
    <scope>NUCLEOTIDE SEQUENCE [LARGE SCALE GENOMIC DNA]</scope>
    <source>
        <strain evidence="2 3">Bd21</strain>
    </source>
</reference>